<name>A0A318KS43_9FIRM</name>
<keyword evidence="7" id="KW-1185">Reference proteome</keyword>
<evidence type="ECO:0000256" key="1">
    <source>
        <dbReference type="ARBA" id="ARBA00003788"/>
    </source>
</evidence>
<dbReference type="Proteomes" id="UP000247612">
    <property type="component" value="Unassembled WGS sequence"/>
</dbReference>
<dbReference type="PANTHER" id="PTHR42806">
    <property type="entry name" value="GLYCINE CLEAVAGE SYSTEM P-PROTEIN"/>
    <property type="match status" value="1"/>
</dbReference>
<dbReference type="InterPro" id="IPR049315">
    <property type="entry name" value="GDC-P_N"/>
</dbReference>
<dbReference type="PANTHER" id="PTHR42806:SF1">
    <property type="entry name" value="GLYCINE DEHYDROGENASE (DECARBOXYLATING)"/>
    <property type="match status" value="1"/>
</dbReference>
<dbReference type="Pfam" id="PF02347">
    <property type="entry name" value="GDC-P"/>
    <property type="match status" value="1"/>
</dbReference>
<dbReference type="InterPro" id="IPR023010">
    <property type="entry name" value="GcvPA"/>
</dbReference>
<dbReference type="GO" id="GO:0019464">
    <property type="term" value="P:glycine decarboxylation via glycine cleavage system"/>
    <property type="evidence" value="ECO:0007669"/>
    <property type="project" value="UniProtKB-UniRule"/>
</dbReference>
<dbReference type="OrthoDB" id="9771867at2"/>
<dbReference type="InterPro" id="IPR020581">
    <property type="entry name" value="GDC_P"/>
</dbReference>
<dbReference type="HAMAP" id="MF_00712">
    <property type="entry name" value="GcvPA"/>
    <property type="match status" value="1"/>
</dbReference>
<gene>
    <name evidence="4" type="primary">gcvPA</name>
    <name evidence="6" type="ORF">DES51_105120</name>
</gene>
<evidence type="ECO:0000313" key="6">
    <source>
        <dbReference type="EMBL" id="PXX79648.1"/>
    </source>
</evidence>
<dbReference type="CDD" id="cd00613">
    <property type="entry name" value="GDC-P"/>
    <property type="match status" value="1"/>
</dbReference>
<dbReference type="GO" id="GO:0009116">
    <property type="term" value="P:nucleoside metabolic process"/>
    <property type="evidence" value="ECO:0007669"/>
    <property type="project" value="InterPro"/>
</dbReference>
<protein>
    <recommendedName>
        <fullName evidence="4">Probable glycine dehydrogenase (decarboxylating) subunit 1</fullName>
        <ecNumber evidence="4">1.4.4.2</ecNumber>
    </recommendedName>
    <alternativeName>
        <fullName evidence="4">Glycine cleavage system P-protein subunit 1</fullName>
    </alternativeName>
    <alternativeName>
        <fullName evidence="4">Glycine decarboxylase subunit 1</fullName>
    </alternativeName>
    <alternativeName>
        <fullName evidence="4">Glycine dehydrogenase (aminomethyl-transferring) subunit 1</fullName>
    </alternativeName>
</protein>
<dbReference type="EMBL" id="QJKH01000005">
    <property type="protein sequence ID" value="PXX79648.1"/>
    <property type="molecule type" value="Genomic_DNA"/>
</dbReference>
<dbReference type="RefSeq" id="WP_022937021.1">
    <property type="nucleotide sequence ID" value="NZ_CABKRQ010000002.1"/>
</dbReference>
<dbReference type="InterPro" id="IPR015422">
    <property type="entry name" value="PyrdxlP-dep_Trfase_small"/>
</dbReference>
<reference evidence="6 7" key="1">
    <citation type="submission" date="2018-05" db="EMBL/GenBank/DDBJ databases">
        <title>Genomic Encyclopedia of Type Strains, Phase IV (KMG-IV): sequencing the most valuable type-strain genomes for metagenomic binning, comparative biology and taxonomic classification.</title>
        <authorList>
            <person name="Goeker M."/>
        </authorList>
    </citation>
    <scope>NUCLEOTIDE SEQUENCE [LARGE SCALE GENOMIC DNA]</scope>
    <source>
        <strain evidence="6 7">JC118</strain>
    </source>
</reference>
<comment type="similarity">
    <text evidence="4">Belongs to the GcvP family. N-terminal subunit subfamily.</text>
</comment>
<accession>A0A318KS43</accession>
<evidence type="ECO:0000256" key="4">
    <source>
        <dbReference type="HAMAP-Rule" id="MF_00712"/>
    </source>
</evidence>
<evidence type="ECO:0000256" key="3">
    <source>
        <dbReference type="ARBA" id="ARBA00049026"/>
    </source>
</evidence>
<organism evidence="6 7">
    <name type="scientific">Dielma fastidiosa</name>
    <dbReference type="NCBI Taxonomy" id="1034346"/>
    <lineage>
        <taxon>Bacteria</taxon>
        <taxon>Bacillati</taxon>
        <taxon>Bacillota</taxon>
        <taxon>Erysipelotrichia</taxon>
        <taxon>Erysipelotrichales</taxon>
        <taxon>Erysipelotrichaceae</taxon>
        <taxon>Dielma</taxon>
    </lineage>
</organism>
<proteinExistence type="inferred from homology"/>
<dbReference type="SUPFAM" id="SSF53383">
    <property type="entry name" value="PLP-dependent transferases"/>
    <property type="match status" value="1"/>
</dbReference>
<comment type="function">
    <text evidence="1 4">The glycine cleavage system catalyzes the degradation of glycine. The P protein binds the alpha-amino group of glycine through its pyridoxal phosphate cofactor; CO(2) is released and the remaining methylamine moiety is then transferred to the lipoamide cofactor of the H protein.</text>
</comment>
<dbReference type="InterPro" id="IPR015424">
    <property type="entry name" value="PyrdxlP-dep_Trfase"/>
</dbReference>
<comment type="caution">
    <text evidence="6">The sequence shown here is derived from an EMBL/GenBank/DDBJ whole genome shotgun (WGS) entry which is preliminary data.</text>
</comment>
<dbReference type="NCBIfam" id="NF001696">
    <property type="entry name" value="PRK00451.1"/>
    <property type="match status" value="1"/>
</dbReference>
<evidence type="ECO:0000259" key="5">
    <source>
        <dbReference type="Pfam" id="PF02347"/>
    </source>
</evidence>
<sequence length="442" mass="48197">MGNYVPNTAQQQKAMLEAIGMASYDELFSVIPDSVKLDHLDLPEGLSELEVQRLITALAAKNTVYPTIFRGAGAYRHYIPAIVKNVISKEEFITAYTPYQAEISQGILQSIFEYQTMICELTGMDVSNASVYDGASAAAEAVGMCCERKRQKVVVSAAIHPQTLAAVKTYCWGKDREVVVIPERDGITDLAALSNLLDEACACVLIQQPNYYGHLEPCEEISALAHQAGAKSIMSCNPIMLSILPTPRECGADIAVGEGQPLGMSLAFGGPYLGFMSTVEAMGRKLPGRIVGETVDVEGKRAYVLTLQAREQHIRREKASSNICSNQAYCALNAAVYMAAMGASGMQEAAGQCISKAHYLMKQLVNSGLERVYPQEFCHEFVLRSPIPCTILLKALKEKGILGGLPLNEFDLLWCATEMNTKEEMDQCAETVKEVLNHAFTL</sequence>
<keyword evidence="2 4" id="KW-0560">Oxidoreductase</keyword>
<dbReference type="GO" id="GO:0004375">
    <property type="term" value="F:glycine dehydrogenase (decarboxylating) activity"/>
    <property type="evidence" value="ECO:0007669"/>
    <property type="project" value="UniProtKB-EC"/>
</dbReference>
<comment type="subunit">
    <text evidence="4">The glycine cleavage system is composed of four proteins: P, T, L and H. In this organism, the P 'protein' is a heterodimer of two subunits.</text>
</comment>
<dbReference type="AlphaFoldDB" id="A0A318KS43"/>
<evidence type="ECO:0000256" key="2">
    <source>
        <dbReference type="ARBA" id="ARBA00023002"/>
    </source>
</evidence>
<evidence type="ECO:0000313" key="7">
    <source>
        <dbReference type="Proteomes" id="UP000247612"/>
    </source>
</evidence>
<dbReference type="PIRSF" id="PIRSF006815">
    <property type="entry name" value="GcvPA"/>
    <property type="match status" value="1"/>
</dbReference>
<dbReference type="InterPro" id="IPR015421">
    <property type="entry name" value="PyrdxlP-dep_Trfase_major"/>
</dbReference>
<dbReference type="Gene3D" id="3.90.1150.10">
    <property type="entry name" value="Aspartate Aminotransferase, domain 1"/>
    <property type="match status" value="1"/>
</dbReference>
<feature type="domain" description="Glycine cleavage system P-protein N-terminal" evidence="5">
    <location>
        <begin position="4"/>
        <end position="428"/>
    </location>
</feature>
<dbReference type="EC" id="1.4.4.2" evidence="4"/>
<comment type="catalytic activity">
    <reaction evidence="3 4">
        <text>N(6)-[(R)-lipoyl]-L-lysyl-[glycine-cleavage complex H protein] + glycine + H(+) = N(6)-[(R)-S(8)-aminomethyldihydrolipoyl]-L-lysyl-[glycine-cleavage complex H protein] + CO2</text>
        <dbReference type="Rhea" id="RHEA:24304"/>
        <dbReference type="Rhea" id="RHEA-COMP:10494"/>
        <dbReference type="Rhea" id="RHEA-COMP:10495"/>
        <dbReference type="ChEBI" id="CHEBI:15378"/>
        <dbReference type="ChEBI" id="CHEBI:16526"/>
        <dbReference type="ChEBI" id="CHEBI:57305"/>
        <dbReference type="ChEBI" id="CHEBI:83099"/>
        <dbReference type="ChEBI" id="CHEBI:83143"/>
        <dbReference type="EC" id="1.4.4.2"/>
    </reaction>
</comment>
<dbReference type="STRING" id="1034346.GCA_000313565_00714"/>
<dbReference type="Gene3D" id="3.40.640.10">
    <property type="entry name" value="Type I PLP-dependent aspartate aminotransferase-like (Major domain)"/>
    <property type="match status" value="1"/>
</dbReference>